<proteinExistence type="predicted"/>
<dbReference type="EMBL" id="CP034338">
    <property type="protein sequence ID" value="AZL70130.1"/>
    <property type="molecule type" value="Genomic_DNA"/>
</dbReference>
<dbReference type="Proteomes" id="UP000268230">
    <property type="component" value="Chromosome"/>
</dbReference>
<dbReference type="InterPro" id="IPR019659">
    <property type="entry name" value="DUF2514"/>
</dbReference>
<reference evidence="1 2" key="1">
    <citation type="submission" date="2018-12" db="EMBL/GenBank/DDBJ databases">
        <authorList>
            <person name="Li S."/>
            <person name="Yang R."/>
            <person name="Chen G."/>
            <person name="Zou L."/>
            <person name="Zhang C."/>
            <person name="Chen Y."/>
            <person name="Liu Z."/>
            <person name="Li Y."/>
            <person name="Yan Y."/>
            <person name="Huang M."/>
            <person name="Chen T."/>
        </authorList>
    </citation>
    <scope>NUCLEOTIDE SEQUENCE [LARGE SCALE GENOMIC DNA]</scope>
    <source>
        <strain evidence="1 2">1257</strain>
    </source>
</reference>
<gene>
    <name evidence="1" type="ORF">EJA05_21465</name>
</gene>
<organism evidence="1 2">
    <name type="scientific">Pseudomonas entomophila</name>
    <dbReference type="NCBI Taxonomy" id="312306"/>
    <lineage>
        <taxon>Bacteria</taxon>
        <taxon>Pseudomonadati</taxon>
        <taxon>Pseudomonadota</taxon>
        <taxon>Gammaproteobacteria</taxon>
        <taxon>Pseudomonadales</taxon>
        <taxon>Pseudomonadaceae</taxon>
        <taxon>Pseudomonas</taxon>
    </lineage>
</organism>
<name>A0A3S8UP19_9PSED</name>
<dbReference type="KEGG" id="pory:EJA05_21465"/>
<dbReference type="AlphaFoldDB" id="A0A3S8UP19"/>
<accession>A0A3S8UP19</accession>
<protein>
    <submittedName>
        <fullName evidence="1">DUF2514 family protein</fullName>
    </submittedName>
</protein>
<dbReference type="Pfam" id="PF10721">
    <property type="entry name" value="DUF2514"/>
    <property type="match status" value="1"/>
</dbReference>
<evidence type="ECO:0000313" key="1">
    <source>
        <dbReference type="EMBL" id="AZL70130.1"/>
    </source>
</evidence>
<evidence type="ECO:0000313" key="2">
    <source>
        <dbReference type="Proteomes" id="UP000268230"/>
    </source>
</evidence>
<sequence>MCAVDGPHCKRHEVLPADRACLGGCWREDTYTIARGEAVHRNAIVLSGLLKRDFETHRVLAKAYDRAPMSRRACERAYQSLTGSALKRRIVCSYTLSPLAHNCCLQLLFQFF</sequence>